<comment type="caution">
    <text evidence="2">The sequence shown here is derived from an EMBL/GenBank/DDBJ whole genome shotgun (WGS) entry which is preliminary data.</text>
</comment>
<evidence type="ECO:0008006" key="8">
    <source>
        <dbReference type="Google" id="ProtNLM"/>
    </source>
</evidence>
<keyword evidence="1" id="KW-1133">Transmembrane helix</keyword>
<dbReference type="Proteomes" id="UP000284220">
    <property type="component" value="Unassembled WGS sequence"/>
</dbReference>
<evidence type="ECO:0000313" key="5">
    <source>
        <dbReference type="Proteomes" id="UP000261222"/>
    </source>
</evidence>
<protein>
    <recommendedName>
        <fullName evidence="8">Extracellular solute-binding protein</fullName>
    </recommendedName>
</protein>
<dbReference type="Proteomes" id="UP000285897">
    <property type="component" value="Unassembled WGS sequence"/>
</dbReference>
<dbReference type="EMBL" id="QSUB01000003">
    <property type="protein sequence ID" value="RGN04921.1"/>
    <property type="molecule type" value="Genomic_DNA"/>
</dbReference>
<name>A0A3E5A766_9FIRM</name>
<proteinExistence type="predicted"/>
<keyword evidence="1" id="KW-0472">Membrane</keyword>
<dbReference type="EMBL" id="QROS01000006">
    <property type="protein sequence ID" value="RHL47398.1"/>
    <property type="molecule type" value="Genomic_DNA"/>
</dbReference>
<accession>A0A3E5A766</accession>
<evidence type="ECO:0000313" key="3">
    <source>
        <dbReference type="EMBL" id="RHG16766.1"/>
    </source>
</evidence>
<organism evidence="2 5">
    <name type="scientific">Blautia obeum</name>
    <dbReference type="NCBI Taxonomy" id="40520"/>
    <lineage>
        <taxon>Bacteria</taxon>
        <taxon>Bacillati</taxon>
        <taxon>Bacillota</taxon>
        <taxon>Clostridia</taxon>
        <taxon>Lachnospirales</taxon>
        <taxon>Lachnospiraceae</taxon>
        <taxon>Blautia</taxon>
    </lineage>
</organism>
<evidence type="ECO:0000313" key="6">
    <source>
        <dbReference type="Proteomes" id="UP000284220"/>
    </source>
</evidence>
<reference evidence="5 6" key="1">
    <citation type="submission" date="2018-08" db="EMBL/GenBank/DDBJ databases">
        <title>A genome reference for cultivated species of the human gut microbiota.</title>
        <authorList>
            <person name="Zou Y."/>
            <person name="Xue W."/>
            <person name="Luo G."/>
        </authorList>
    </citation>
    <scope>NUCLEOTIDE SEQUENCE [LARGE SCALE GENOMIC DNA]</scope>
    <source>
        <strain evidence="4 7">AF37-6AC</strain>
        <strain evidence="3 6">AM22-9LB</strain>
        <strain evidence="2 5">OM06-11AA</strain>
    </source>
</reference>
<evidence type="ECO:0000313" key="2">
    <source>
        <dbReference type="EMBL" id="RGN04921.1"/>
    </source>
</evidence>
<feature type="transmembrane region" description="Helical" evidence="1">
    <location>
        <begin position="12"/>
        <end position="36"/>
    </location>
</feature>
<gene>
    <name evidence="4" type="ORF">DW021_10120</name>
    <name evidence="3" type="ORF">DW272_10795</name>
    <name evidence="2" type="ORF">DXB81_08890</name>
</gene>
<keyword evidence="1" id="KW-0812">Transmembrane</keyword>
<sequence>MEKSKIKNNLEYFWMYYKLPFLAGMIVVVLVLYFLITSLTAKDMVLSVMLIDAHTDVSSEKMAEEYMEASGLDTKKYQVQIQNNLMFQGTDSGSYSMTSLSKFMADIGSELLDVCGMTKDDFVKYDGSQTWMDLRDCLTDEQMTVLEDKLLTTDDGRAIGIMADDLPVLKADNCYTSTDTEAAVGIIYNTPHKEEAVKYLLYLAGAME</sequence>
<evidence type="ECO:0000313" key="4">
    <source>
        <dbReference type="EMBL" id="RHL47398.1"/>
    </source>
</evidence>
<dbReference type="RefSeq" id="WP_117739122.1">
    <property type="nucleotide sequence ID" value="NZ_CP176627.1"/>
</dbReference>
<evidence type="ECO:0000313" key="7">
    <source>
        <dbReference type="Proteomes" id="UP000285897"/>
    </source>
</evidence>
<dbReference type="Proteomes" id="UP000261222">
    <property type="component" value="Unassembled WGS sequence"/>
</dbReference>
<dbReference type="AlphaFoldDB" id="A0A3E5A766"/>
<dbReference type="EMBL" id="QRHZ01000005">
    <property type="protein sequence ID" value="RHG16766.1"/>
    <property type="molecule type" value="Genomic_DNA"/>
</dbReference>
<evidence type="ECO:0000256" key="1">
    <source>
        <dbReference type="SAM" id="Phobius"/>
    </source>
</evidence>